<dbReference type="OrthoDB" id="10324457at2759"/>
<feature type="compositionally biased region" description="Low complexity" evidence="1">
    <location>
        <begin position="33"/>
        <end position="48"/>
    </location>
</feature>
<feature type="region of interest" description="Disordered" evidence="1">
    <location>
        <begin position="88"/>
        <end position="123"/>
    </location>
</feature>
<evidence type="ECO:0000256" key="1">
    <source>
        <dbReference type="SAM" id="MobiDB-lite"/>
    </source>
</evidence>
<sequence>MVVLRKSCRTRRLSERARELDGENKPSKRKCSGESSSSSKLTSADSNSHINTQSNSELKPISISIEPRKPHMSLREQRKLRLLQLKTLQTQKSSGKEAKASSQRVSSPQPDLTDDSNTELTDSEAEEQLLVRKSGQEPHIDRMLNYIQSTTRIDDCMMSLTHSSPLLNNDDVEIVESTISADSFSPLASNIPVKSEPHWPMSADDGFFSLLNDKPQFKNYSLQHQKPPLLVFNGDCNIDDTNHVPSGELPLDEYLECGSLEGEEEQIGDEVQSPLEALEMKQYPSQLEYRCHAQVNLALVPESTEKKESASRSTKPNKLSKKIMSLMKSYDMPLTQMDLFNRAINKRSLLTGKAYEEMFAVGVDNDFSI</sequence>
<gene>
    <name evidence="2" type="ORF">ATY40_BA7501164</name>
</gene>
<keyword evidence="3" id="KW-1185">Reference proteome</keyword>
<dbReference type="Proteomes" id="UP000094565">
    <property type="component" value="Chromosome 1"/>
</dbReference>
<reference evidence="2 3" key="1">
    <citation type="submission" date="2016-02" db="EMBL/GenBank/DDBJ databases">
        <title>Comparative genomic and transcriptomic foundation for Pichia pastoris.</title>
        <authorList>
            <person name="Love K.R."/>
            <person name="Shah K.A."/>
            <person name="Whittaker C.A."/>
            <person name="Wu J."/>
            <person name="Bartlett M.C."/>
            <person name="Ma D."/>
            <person name="Leeson R.L."/>
            <person name="Priest M."/>
            <person name="Young S.K."/>
            <person name="Love J.C."/>
        </authorList>
    </citation>
    <scope>NUCLEOTIDE SEQUENCE [LARGE SCALE GENOMIC DNA]</scope>
    <source>
        <strain evidence="2 3">ATCC 28485</strain>
    </source>
</reference>
<name>A0A1B2J9R7_PICPA</name>
<accession>A0A1B2J9R7</accession>
<feature type="compositionally biased region" description="Basic residues" evidence="1">
    <location>
        <begin position="1"/>
        <end position="11"/>
    </location>
</feature>
<organism evidence="2 3">
    <name type="scientific">Komagataella pastoris</name>
    <name type="common">Yeast</name>
    <name type="synonym">Pichia pastoris</name>
    <dbReference type="NCBI Taxonomy" id="4922"/>
    <lineage>
        <taxon>Eukaryota</taxon>
        <taxon>Fungi</taxon>
        <taxon>Dikarya</taxon>
        <taxon>Ascomycota</taxon>
        <taxon>Saccharomycotina</taxon>
        <taxon>Pichiomycetes</taxon>
        <taxon>Pichiales</taxon>
        <taxon>Pichiaceae</taxon>
        <taxon>Komagataella</taxon>
    </lineage>
</organism>
<protein>
    <submittedName>
        <fullName evidence="2">BA75_01164T0</fullName>
    </submittedName>
</protein>
<feature type="compositionally biased region" description="Basic and acidic residues" evidence="1">
    <location>
        <begin position="12"/>
        <end position="26"/>
    </location>
</feature>
<evidence type="ECO:0000313" key="2">
    <source>
        <dbReference type="EMBL" id="ANZ74702.1"/>
    </source>
</evidence>
<feature type="compositionally biased region" description="Polar residues" evidence="1">
    <location>
        <begin position="100"/>
        <end position="110"/>
    </location>
</feature>
<proteinExistence type="predicted"/>
<dbReference type="AlphaFoldDB" id="A0A1B2J9R7"/>
<evidence type="ECO:0000313" key="3">
    <source>
        <dbReference type="Proteomes" id="UP000094565"/>
    </source>
</evidence>
<dbReference type="EMBL" id="CP014584">
    <property type="protein sequence ID" value="ANZ74702.1"/>
    <property type="molecule type" value="Genomic_DNA"/>
</dbReference>
<feature type="compositionally biased region" description="Acidic residues" evidence="1">
    <location>
        <begin position="112"/>
        <end position="123"/>
    </location>
</feature>
<feature type="region of interest" description="Disordered" evidence="1">
    <location>
        <begin position="1"/>
        <end position="73"/>
    </location>
</feature>